<dbReference type="InterPro" id="IPR002986">
    <property type="entry name" value="DAP_deCOOHase_LysA"/>
</dbReference>
<keyword evidence="2 12" id="KW-0028">Amino-acid biosynthesis</keyword>
<dbReference type="eggNOG" id="COG0019">
    <property type="taxonomic scope" value="Bacteria"/>
</dbReference>
<dbReference type="Gene3D" id="3.20.20.10">
    <property type="entry name" value="Alanine racemase"/>
    <property type="match status" value="1"/>
</dbReference>
<feature type="domain" description="Orn/DAP/Arg decarboxylase 2 C-terminal" evidence="15">
    <location>
        <begin position="28"/>
        <end position="368"/>
    </location>
</feature>
<dbReference type="FunFam" id="2.40.37.10:FF:000003">
    <property type="entry name" value="Diaminopimelate decarboxylase"/>
    <property type="match status" value="1"/>
</dbReference>
<feature type="binding site" evidence="12">
    <location>
        <position position="370"/>
    </location>
    <ligand>
        <name>substrate</name>
    </ligand>
</feature>
<sequence>MFAYSHNDYYCEQVPLADLAHRVGTPVYVYSSAVILGNYRAYADAFAGLPNTICYAVKANSSLAILALLAKAGAGFDIVSGGELYRVLAAGGDPSKVVFSGVGKTAGEVEYALSSGIRSFNCESESELALIDAMAARLGKQASFSIRVNPDVDAVTHPYISTGLSQHKFGIAIADAPAVYERARQFRHLVAEGVSCHIGSQILDLSPIQEAVDKVLALANALREQGHPIRHLDLGGGLGVPYRPTEIAPAIADFVCGLRKRVTASNLAVTIEPGRSIVGAAGILLTRVLYRKRNGDKEFMVVDAAMNDLIRPSLYRAHHEILPLRRNALPPVTVDVVGPVCETGDFLARDREMANAMPGDYLAICTAGAYGFVLSSNYNSRPRAPEVLVTGDTWRVIRERECYADLVRGEEI</sequence>
<dbReference type="SUPFAM" id="SSF51419">
    <property type="entry name" value="PLP-binding barrel"/>
    <property type="match status" value="1"/>
</dbReference>
<dbReference type="InterPro" id="IPR022643">
    <property type="entry name" value="De-COase2_C"/>
</dbReference>
<dbReference type="UniPathway" id="UPA00034">
    <property type="reaction ID" value="UER00027"/>
</dbReference>
<feature type="binding site" evidence="12">
    <location>
        <position position="311"/>
    </location>
    <ligand>
        <name>substrate</name>
    </ligand>
</feature>
<dbReference type="GO" id="GO:0009089">
    <property type="term" value="P:lysine biosynthetic process via diaminopimelate"/>
    <property type="evidence" value="ECO:0007669"/>
    <property type="project" value="UniProtKB-UniRule"/>
</dbReference>
<feature type="binding site" evidence="12">
    <location>
        <position position="370"/>
    </location>
    <ligand>
        <name>pyridoxal 5'-phosphate</name>
        <dbReference type="ChEBI" id="CHEBI:597326"/>
    </ligand>
</feature>
<evidence type="ECO:0000256" key="6">
    <source>
        <dbReference type="ARBA" id="ARBA00023239"/>
    </source>
</evidence>
<dbReference type="Gene3D" id="2.40.37.10">
    <property type="entry name" value="Lyase, Ornithine Decarboxylase, Chain A, domain 1"/>
    <property type="match status" value="1"/>
</dbReference>
<evidence type="ECO:0000256" key="2">
    <source>
        <dbReference type="ARBA" id="ARBA00022605"/>
    </source>
</evidence>
<comment type="cofactor">
    <cofactor evidence="1 12 13 14">
        <name>pyridoxal 5'-phosphate</name>
        <dbReference type="ChEBI" id="CHEBI:597326"/>
    </cofactor>
</comment>
<evidence type="ECO:0000256" key="11">
    <source>
        <dbReference type="ARBA" id="ARBA00074972"/>
    </source>
</evidence>
<keyword evidence="3 12" id="KW-0210">Decarboxylase</keyword>
<accession>Q025Z2</accession>
<dbReference type="InterPro" id="IPR022657">
    <property type="entry name" value="De-COase2_CS"/>
</dbReference>
<dbReference type="SUPFAM" id="SSF50621">
    <property type="entry name" value="Alanine racemase C-terminal domain-like"/>
    <property type="match status" value="1"/>
</dbReference>
<evidence type="ECO:0000313" key="17">
    <source>
        <dbReference type="EMBL" id="ABJ83177.1"/>
    </source>
</evidence>
<dbReference type="PROSITE" id="PS00879">
    <property type="entry name" value="ODR_DC_2_2"/>
    <property type="match status" value="1"/>
</dbReference>
<feature type="binding site" evidence="12">
    <location>
        <position position="237"/>
    </location>
    <ligand>
        <name>pyridoxal 5'-phosphate</name>
        <dbReference type="ChEBI" id="CHEBI:597326"/>
    </ligand>
</feature>
<dbReference type="Pfam" id="PF00278">
    <property type="entry name" value="Orn_DAP_Arg_deC"/>
    <property type="match status" value="1"/>
</dbReference>
<dbReference type="CDD" id="cd06828">
    <property type="entry name" value="PLPDE_III_DapDC"/>
    <property type="match status" value="1"/>
</dbReference>
<evidence type="ECO:0000259" key="16">
    <source>
        <dbReference type="Pfam" id="PF02784"/>
    </source>
</evidence>
<dbReference type="InterPro" id="IPR022644">
    <property type="entry name" value="De-COase2_N"/>
</dbReference>
<name>Q025Z2_SOLUE</name>
<evidence type="ECO:0000259" key="15">
    <source>
        <dbReference type="Pfam" id="PF00278"/>
    </source>
</evidence>
<reference evidence="17" key="1">
    <citation type="submission" date="2006-10" db="EMBL/GenBank/DDBJ databases">
        <title>Complete sequence of Solibacter usitatus Ellin6076.</title>
        <authorList>
            <consortium name="US DOE Joint Genome Institute"/>
            <person name="Copeland A."/>
            <person name="Lucas S."/>
            <person name="Lapidus A."/>
            <person name="Barry K."/>
            <person name="Detter J.C."/>
            <person name="Glavina del Rio T."/>
            <person name="Hammon N."/>
            <person name="Israni S."/>
            <person name="Dalin E."/>
            <person name="Tice H."/>
            <person name="Pitluck S."/>
            <person name="Thompson L.S."/>
            <person name="Brettin T."/>
            <person name="Bruce D."/>
            <person name="Han C."/>
            <person name="Tapia R."/>
            <person name="Gilna P."/>
            <person name="Schmutz J."/>
            <person name="Larimer F."/>
            <person name="Land M."/>
            <person name="Hauser L."/>
            <person name="Kyrpides N."/>
            <person name="Mikhailova N."/>
            <person name="Janssen P.H."/>
            <person name="Kuske C.R."/>
            <person name="Richardson P."/>
        </authorList>
    </citation>
    <scope>NUCLEOTIDE SEQUENCE</scope>
    <source>
        <strain evidence="17">Ellin6076</strain>
    </source>
</reference>
<dbReference type="KEGG" id="sus:Acid_2187"/>
<organism evidence="17">
    <name type="scientific">Solibacter usitatus (strain Ellin6076)</name>
    <dbReference type="NCBI Taxonomy" id="234267"/>
    <lineage>
        <taxon>Bacteria</taxon>
        <taxon>Pseudomonadati</taxon>
        <taxon>Acidobacteriota</taxon>
        <taxon>Terriglobia</taxon>
        <taxon>Bryobacterales</taxon>
        <taxon>Solibacteraceae</taxon>
        <taxon>Candidatus Solibacter</taxon>
    </lineage>
</organism>
<comment type="subunit">
    <text evidence="12">Homodimer.</text>
</comment>
<evidence type="ECO:0000256" key="1">
    <source>
        <dbReference type="ARBA" id="ARBA00001933"/>
    </source>
</evidence>
<evidence type="ECO:0000256" key="3">
    <source>
        <dbReference type="ARBA" id="ARBA00022793"/>
    </source>
</evidence>
<dbReference type="PRINTS" id="PR01181">
    <property type="entry name" value="DAPDCRBXLASE"/>
</dbReference>
<dbReference type="EMBL" id="CP000473">
    <property type="protein sequence ID" value="ABJ83177.1"/>
    <property type="molecule type" value="Genomic_DNA"/>
</dbReference>
<protein>
    <recommendedName>
        <fullName evidence="11 12">Diaminopimelate decarboxylase</fullName>
        <shortName evidence="12">DAP decarboxylase</shortName>
        <shortName evidence="12">DAPDC</shortName>
        <ecNumber evidence="10 12">4.1.1.20</ecNumber>
    </recommendedName>
</protein>
<feature type="domain" description="Orn/DAP/Arg decarboxylase 2 N-terminal" evidence="16">
    <location>
        <begin position="38"/>
        <end position="278"/>
    </location>
</feature>
<feature type="binding site" evidence="12">
    <location>
        <begin position="272"/>
        <end position="275"/>
    </location>
    <ligand>
        <name>pyridoxal 5'-phosphate</name>
        <dbReference type="ChEBI" id="CHEBI:597326"/>
    </ligand>
</feature>
<evidence type="ECO:0000256" key="14">
    <source>
        <dbReference type="RuleBase" id="RU003738"/>
    </source>
</evidence>
<evidence type="ECO:0000256" key="12">
    <source>
        <dbReference type="HAMAP-Rule" id="MF_02120"/>
    </source>
</evidence>
<dbReference type="AlphaFoldDB" id="Q025Z2"/>
<dbReference type="Pfam" id="PF02784">
    <property type="entry name" value="Orn_Arg_deC_N"/>
    <property type="match status" value="1"/>
</dbReference>
<evidence type="ECO:0000256" key="10">
    <source>
        <dbReference type="ARBA" id="ARBA00066427"/>
    </source>
</evidence>
<dbReference type="InParanoid" id="Q025Z2"/>
<dbReference type="EC" id="4.1.1.20" evidence="10 12"/>
<keyword evidence="5 12" id="KW-0457">Lysine biosynthesis</keyword>
<dbReference type="HOGENOM" id="CLU_026444_0_0_0"/>
<dbReference type="HAMAP" id="MF_02120">
    <property type="entry name" value="LysA"/>
    <property type="match status" value="1"/>
</dbReference>
<dbReference type="OrthoDB" id="9802241at2"/>
<keyword evidence="6 12" id="KW-0456">Lyase</keyword>
<dbReference type="NCBIfam" id="TIGR01048">
    <property type="entry name" value="lysA"/>
    <property type="match status" value="1"/>
</dbReference>
<evidence type="ECO:0000256" key="9">
    <source>
        <dbReference type="ARBA" id="ARBA00060983"/>
    </source>
</evidence>
<dbReference type="FunFam" id="3.20.20.10:FF:000003">
    <property type="entry name" value="Diaminopimelate decarboxylase"/>
    <property type="match status" value="1"/>
</dbReference>
<feature type="binding site" evidence="12">
    <location>
        <position position="342"/>
    </location>
    <ligand>
        <name>substrate</name>
    </ligand>
</feature>
<evidence type="ECO:0000256" key="7">
    <source>
        <dbReference type="ARBA" id="ARBA00050464"/>
    </source>
</evidence>
<dbReference type="InterPro" id="IPR029066">
    <property type="entry name" value="PLP-binding_barrel"/>
</dbReference>
<feature type="binding site" evidence="12">
    <location>
        <position position="315"/>
    </location>
    <ligand>
        <name>substrate</name>
    </ligand>
</feature>
<evidence type="ECO:0000256" key="5">
    <source>
        <dbReference type="ARBA" id="ARBA00023154"/>
    </source>
</evidence>
<comment type="pathway">
    <text evidence="8 12 14">Amino-acid biosynthesis; L-lysine biosynthesis via DAP pathway; L-lysine from DL-2,6-diaminopimelate: step 1/1.</text>
</comment>
<dbReference type="InterPro" id="IPR009006">
    <property type="entry name" value="Ala_racemase/Decarboxylase_C"/>
</dbReference>
<dbReference type="PRINTS" id="PR01179">
    <property type="entry name" value="ODADCRBXLASE"/>
</dbReference>
<feature type="binding site" evidence="12">
    <location>
        <position position="275"/>
    </location>
    <ligand>
        <name>substrate</name>
    </ligand>
</feature>
<comment type="catalytic activity">
    <reaction evidence="7 12 14">
        <text>meso-2,6-diaminopimelate + H(+) = L-lysine + CO2</text>
        <dbReference type="Rhea" id="RHEA:15101"/>
        <dbReference type="ChEBI" id="CHEBI:15378"/>
        <dbReference type="ChEBI" id="CHEBI:16526"/>
        <dbReference type="ChEBI" id="CHEBI:32551"/>
        <dbReference type="ChEBI" id="CHEBI:57791"/>
        <dbReference type="EC" id="4.1.1.20"/>
    </reaction>
</comment>
<gene>
    <name evidence="12" type="primary">lysA</name>
    <name evidence="17" type="ordered locus">Acid_2187</name>
</gene>
<feature type="modified residue" description="N6-(pyridoxal phosphate)lysine" evidence="12 13">
    <location>
        <position position="58"/>
    </location>
</feature>
<dbReference type="InterPro" id="IPR022653">
    <property type="entry name" value="De-COase2_pyr-phos_BS"/>
</dbReference>
<feature type="active site" description="Proton donor" evidence="13">
    <location>
        <position position="341"/>
    </location>
</feature>
<evidence type="ECO:0000256" key="13">
    <source>
        <dbReference type="PIRSR" id="PIRSR600183-50"/>
    </source>
</evidence>
<dbReference type="PANTHER" id="PTHR43727">
    <property type="entry name" value="DIAMINOPIMELATE DECARBOXYLASE"/>
    <property type="match status" value="1"/>
</dbReference>
<dbReference type="GO" id="GO:0008836">
    <property type="term" value="F:diaminopimelate decarboxylase activity"/>
    <property type="evidence" value="ECO:0007669"/>
    <property type="project" value="UniProtKB-UniRule"/>
</dbReference>
<keyword evidence="4 12" id="KW-0663">Pyridoxal phosphate</keyword>
<proteinExistence type="inferred from homology"/>
<dbReference type="GO" id="GO:0030170">
    <property type="term" value="F:pyridoxal phosphate binding"/>
    <property type="evidence" value="ECO:0007669"/>
    <property type="project" value="UniProtKB-UniRule"/>
</dbReference>
<evidence type="ECO:0000256" key="8">
    <source>
        <dbReference type="ARBA" id="ARBA00060643"/>
    </source>
</evidence>
<dbReference type="FunCoup" id="Q025Z2">
    <property type="interactions" value="495"/>
</dbReference>
<dbReference type="InterPro" id="IPR000183">
    <property type="entry name" value="Orn/DAP/Arg_de-COase"/>
</dbReference>
<dbReference type="PANTHER" id="PTHR43727:SF2">
    <property type="entry name" value="GROUP IV DECARBOXYLASE"/>
    <property type="match status" value="1"/>
</dbReference>
<comment type="similarity">
    <text evidence="9 12">Belongs to the Orn/Lys/Arg decarboxylase class-II family. LysA subfamily.</text>
</comment>
<evidence type="ECO:0000256" key="4">
    <source>
        <dbReference type="ARBA" id="ARBA00022898"/>
    </source>
</evidence>
<dbReference type="PROSITE" id="PS00878">
    <property type="entry name" value="ODR_DC_2_1"/>
    <property type="match status" value="1"/>
</dbReference>
<comment type="function">
    <text evidence="12">Specifically catalyzes the decarboxylation of meso-diaminopimelate (meso-DAP) to L-lysine.</text>
</comment>
<dbReference type="STRING" id="234267.Acid_2187"/>